<name>A0A2J0Z8G4_RHIML</name>
<organism evidence="1 2">
    <name type="scientific">Rhizobium meliloti</name>
    <name type="common">Ensifer meliloti</name>
    <name type="synonym">Sinorhizobium meliloti</name>
    <dbReference type="NCBI Taxonomy" id="382"/>
    <lineage>
        <taxon>Bacteria</taxon>
        <taxon>Pseudomonadati</taxon>
        <taxon>Pseudomonadota</taxon>
        <taxon>Alphaproteobacteria</taxon>
        <taxon>Hyphomicrobiales</taxon>
        <taxon>Rhizobiaceae</taxon>
        <taxon>Sinorhizobium/Ensifer group</taxon>
        <taxon>Sinorhizobium</taxon>
    </lineage>
</organism>
<sequence>MPFDRTSPLALAPSTVGVSDYDAPDPAFLDTLGAAYRQENLIGSALSNARLGMDQRELYKVDPTYNVYDDPEVADLVKEDPDRWDEVYNRSAAQAMRANIEKERKDRETLSASGWTGVGLSIAAATTDPTILLPGGALARAGKVGFSALRSAAAVGGAAALGTAAQEAGLQATQEIRPLSESAMAIGGSAILGGIIGAGASRFFNKVEWDRVSKSLETDLAGEVEDVAGVTDTIVKRMQSAGAAAVDEIKIDDLSIGGPKAAEIVARATAAARLNPGIQTMFSPSVKVREVYTRMVDNPVYTAMNMEGRSLGADIENLVKRYERGAMADWLSSSRLLFREARRNGYQGTRSEFYQAVAKAGRRGDLDPDGNQFITRAAQEARAKIFDPLLERAKALKLLPEDVKVTTAASYVTRLWNRQKLIGEEDRFREVARKYFREQIGKLPEGKGPDFVSRADMDDYIEDVVTGVFNNLTGRGKGDVPEWLVPVKRGPLKERTFNIQDELVEDFLENDMELILRRYARTMAAEVELAQKFGRADMKDQFEEIANEYTELRKKAKTPKERAKLAADEARDVKNLTAFRDMIRGTYRASEEGSDWSKITRGALTWNYLRLLGGVTLASLTDAARLVGVHGVRATMREALPGLVKGIKAAQINKADAKALGAVTERVLQSRLASLADLQDPYRYGSKFERYLSNASNIFTKATGLGWWNDTMKTMASVMTQNRMMRNALGYAGADAREKAYMAFLGIDEDMAARIAKQFHKHGIEEDGIYGANVGDWDDDLAARAWGAALNKDVDRTIITKGVADTPLWMKTNWGKLIMQFKSFGMASHQRVLIAGLQERPHRLAEQMVFATAIGMMISYLKYAERGDMDEAERLVGNPGLWVANGLDRTGILSMAFEISNTAEKLGSPVGIMKGAQALAGDEDRGGSASRYASRNKLGAVLGPSAGLFEDLALIAQQLGEGDLKKSGANAMIRQLPGATLPGIRSAIHVGVKPTFQEAVD</sequence>
<proteinExistence type="predicted"/>
<dbReference type="Proteomes" id="UP000231987">
    <property type="component" value="Unassembled WGS sequence"/>
</dbReference>
<protein>
    <recommendedName>
        <fullName evidence="3">Internal virion protein</fullName>
    </recommendedName>
</protein>
<evidence type="ECO:0000313" key="2">
    <source>
        <dbReference type="Proteomes" id="UP000231987"/>
    </source>
</evidence>
<dbReference type="EMBL" id="NJGD01000001">
    <property type="protein sequence ID" value="PJR16797.1"/>
    <property type="molecule type" value="Genomic_DNA"/>
</dbReference>
<gene>
    <name evidence="1" type="ORF">CEJ86_00890</name>
</gene>
<evidence type="ECO:0000313" key="1">
    <source>
        <dbReference type="EMBL" id="PJR16797.1"/>
    </source>
</evidence>
<dbReference type="RefSeq" id="WP_157813647.1">
    <property type="nucleotide sequence ID" value="NZ_NJGD01000001.1"/>
</dbReference>
<evidence type="ECO:0008006" key="3">
    <source>
        <dbReference type="Google" id="ProtNLM"/>
    </source>
</evidence>
<accession>A0A2J0Z8G4</accession>
<reference evidence="1 2" key="1">
    <citation type="submission" date="2017-06" db="EMBL/GenBank/DDBJ databases">
        <title>Ensifer strains isolated from leguminous trees and herbs display diverse denitrification phenotypes with some acting as strong N2O sinks.</title>
        <authorList>
            <person name="Woliy K."/>
            <person name="Mania D."/>
            <person name="Bakken L.R."/>
            <person name="Frostegard A."/>
        </authorList>
    </citation>
    <scope>NUCLEOTIDE SEQUENCE [LARGE SCALE GENOMIC DNA]</scope>
    <source>
        <strain evidence="1 2">AC50a</strain>
    </source>
</reference>
<dbReference type="AlphaFoldDB" id="A0A2J0Z8G4"/>
<comment type="caution">
    <text evidence="1">The sequence shown here is derived from an EMBL/GenBank/DDBJ whole genome shotgun (WGS) entry which is preliminary data.</text>
</comment>